<name>A0A564YWZ1_HYMDI</name>
<organism evidence="2 3">
    <name type="scientific">Hymenolepis diminuta</name>
    <name type="common">Rat tapeworm</name>
    <dbReference type="NCBI Taxonomy" id="6216"/>
    <lineage>
        <taxon>Eukaryota</taxon>
        <taxon>Metazoa</taxon>
        <taxon>Spiralia</taxon>
        <taxon>Lophotrochozoa</taxon>
        <taxon>Platyhelminthes</taxon>
        <taxon>Cestoda</taxon>
        <taxon>Eucestoda</taxon>
        <taxon>Cyclophyllidea</taxon>
        <taxon>Hymenolepididae</taxon>
        <taxon>Hymenolepis</taxon>
    </lineage>
</organism>
<evidence type="ECO:0000313" key="3">
    <source>
        <dbReference type="Proteomes" id="UP000321570"/>
    </source>
</evidence>
<feature type="compositionally biased region" description="Pro residues" evidence="1">
    <location>
        <begin position="17"/>
        <end position="26"/>
    </location>
</feature>
<feature type="region of interest" description="Disordered" evidence="1">
    <location>
        <begin position="1"/>
        <end position="52"/>
    </location>
</feature>
<feature type="compositionally biased region" description="Polar residues" evidence="1">
    <location>
        <begin position="30"/>
        <end position="52"/>
    </location>
</feature>
<dbReference type="Proteomes" id="UP000321570">
    <property type="component" value="Unassembled WGS sequence"/>
</dbReference>
<gene>
    <name evidence="2" type="ORF">WMSIL1_LOCUS10017</name>
</gene>
<accession>A0A564YWZ1</accession>
<keyword evidence="3" id="KW-1185">Reference proteome</keyword>
<proteinExistence type="predicted"/>
<sequence length="436" mass="48060">MSLLSRSQALLASQGCVPPPSMPQPGSPSHNSSTNFSLPVTSTTSSNIKPVVNNSDVSIGTAKRKRTRPVYIPPQMTPVKRPPVKDGPNAMEIPEDLSVHRGAEEPKQEQEEIKEKERTSRTEPLEKRLAYFLIQEMLPSEIIEGEGFKTLVTELIGPNASAIPRITARRMRMEILPQIASTVVPSSQDVNRNILAVEFWHSIPGRQNFANLTLGCCDRLLQTAILKSPTDSKRIIIDNFGGEESATVLPKVLVTNRPEEMKELLPKECIIIPCFITALATAVTNGFRRPETIALLRDWRESLGVCQNGASSLNDFALEAITWREVSDLLAQTRSEQGQDEISQLRSILESFGKCLDFIQQQESSSRTASLIAPINIDLRKTHLSTSSEDSGVIKAFKTTVIECLDGFYSSLNTLLIAGLIDPRVRAQILEAAPHS</sequence>
<reference evidence="2 3" key="1">
    <citation type="submission" date="2019-07" db="EMBL/GenBank/DDBJ databases">
        <authorList>
            <person name="Jastrzebski P J."/>
            <person name="Paukszto L."/>
            <person name="Jastrzebski P J."/>
        </authorList>
    </citation>
    <scope>NUCLEOTIDE SEQUENCE [LARGE SCALE GENOMIC DNA]</scope>
    <source>
        <strain evidence="2 3">WMS-il1</strain>
    </source>
</reference>
<evidence type="ECO:0000313" key="2">
    <source>
        <dbReference type="EMBL" id="VUZ51223.1"/>
    </source>
</evidence>
<dbReference type="EMBL" id="CABIJS010000432">
    <property type="protein sequence ID" value="VUZ51223.1"/>
    <property type="molecule type" value="Genomic_DNA"/>
</dbReference>
<feature type="non-terminal residue" evidence="2">
    <location>
        <position position="436"/>
    </location>
</feature>
<feature type="region of interest" description="Disordered" evidence="1">
    <location>
        <begin position="72"/>
        <end position="121"/>
    </location>
</feature>
<protein>
    <submittedName>
        <fullName evidence="2">Uncharacterized protein</fullName>
    </submittedName>
</protein>
<feature type="compositionally biased region" description="Low complexity" evidence="1">
    <location>
        <begin position="1"/>
        <end position="14"/>
    </location>
</feature>
<feature type="compositionally biased region" description="Basic and acidic residues" evidence="1">
    <location>
        <begin position="97"/>
        <end position="121"/>
    </location>
</feature>
<evidence type="ECO:0000256" key="1">
    <source>
        <dbReference type="SAM" id="MobiDB-lite"/>
    </source>
</evidence>
<dbReference type="AlphaFoldDB" id="A0A564YWZ1"/>